<evidence type="ECO:0000313" key="3">
    <source>
        <dbReference type="Proteomes" id="UP001283361"/>
    </source>
</evidence>
<dbReference type="CDD" id="cd09272">
    <property type="entry name" value="RNase_HI_RT_Ty1"/>
    <property type="match status" value="1"/>
</dbReference>
<dbReference type="PANTHER" id="PTHR11439:SF467">
    <property type="entry name" value="INTEGRASE CATALYTIC DOMAIN-CONTAINING PROTEIN"/>
    <property type="match status" value="1"/>
</dbReference>
<evidence type="ECO:0000256" key="1">
    <source>
        <dbReference type="SAM" id="MobiDB-lite"/>
    </source>
</evidence>
<feature type="region of interest" description="Disordered" evidence="1">
    <location>
        <begin position="205"/>
        <end position="248"/>
    </location>
</feature>
<feature type="region of interest" description="Disordered" evidence="1">
    <location>
        <begin position="1"/>
        <end position="86"/>
    </location>
</feature>
<keyword evidence="3" id="KW-1185">Reference proteome</keyword>
<name>A0AAE1E870_9GAST</name>
<comment type="caution">
    <text evidence="2">The sequence shown here is derived from an EMBL/GenBank/DDBJ whole genome shotgun (WGS) entry which is preliminary data.</text>
</comment>
<feature type="compositionally biased region" description="Basic and acidic residues" evidence="1">
    <location>
        <begin position="7"/>
        <end position="24"/>
    </location>
</feature>
<sequence>MTKYRNRKPDRSAKSILELGREKTVGAPTVVNPVVANLEPISEGDNPDTGVCHQADSECETHPSASESDSNRTRSPSQPGFCDADWANSEDRKSITGYGFELSTEGSLISWKSMKQPTVAMFTCEAEFMSLATATREGKFLQALMKDMQVCPLENSTFYCDNQEHIVVCFEKVLELRNIDAKATNPREKTVGAPTVVNPVVANLEPISEGDNPDTGVCHQADSECETHPSASESDSNVEPEESEEKRY</sequence>
<feature type="compositionally biased region" description="Acidic residues" evidence="1">
    <location>
        <begin position="236"/>
        <end position="248"/>
    </location>
</feature>
<gene>
    <name evidence="2" type="ORF">RRG08_054582</name>
</gene>
<accession>A0AAE1E870</accession>
<protein>
    <submittedName>
        <fullName evidence="2">Uncharacterized protein</fullName>
    </submittedName>
</protein>
<reference evidence="2" key="1">
    <citation type="journal article" date="2023" name="G3 (Bethesda)">
        <title>A reference genome for the long-term kleptoplast-retaining sea slug Elysia crispata morphotype clarki.</title>
        <authorList>
            <person name="Eastman K.E."/>
            <person name="Pendleton A.L."/>
            <person name="Shaikh M.A."/>
            <person name="Suttiyut T."/>
            <person name="Ogas R."/>
            <person name="Tomko P."/>
            <person name="Gavelis G."/>
            <person name="Widhalm J.R."/>
            <person name="Wisecaver J.H."/>
        </authorList>
    </citation>
    <scope>NUCLEOTIDE SEQUENCE</scope>
    <source>
        <strain evidence="2">ECLA1</strain>
    </source>
</reference>
<proteinExistence type="predicted"/>
<dbReference type="AlphaFoldDB" id="A0AAE1E870"/>
<organism evidence="2 3">
    <name type="scientific">Elysia crispata</name>
    <name type="common">lettuce slug</name>
    <dbReference type="NCBI Taxonomy" id="231223"/>
    <lineage>
        <taxon>Eukaryota</taxon>
        <taxon>Metazoa</taxon>
        <taxon>Spiralia</taxon>
        <taxon>Lophotrochozoa</taxon>
        <taxon>Mollusca</taxon>
        <taxon>Gastropoda</taxon>
        <taxon>Heterobranchia</taxon>
        <taxon>Euthyneura</taxon>
        <taxon>Panpulmonata</taxon>
        <taxon>Sacoglossa</taxon>
        <taxon>Placobranchoidea</taxon>
        <taxon>Plakobranchidae</taxon>
        <taxon>Elysia</taxon>
    </lineage>
</organism>
<dbReference type="EMBL" id="JAWDGP010000750">
    <property type="protein sequence ID" value="KAK3797552.1"/>
    <property type="molecule type" value="Genomic_DNA"/>
</dbReference>
<dbReference type="Proteomes" id="UP001283361">
    <property type="component" value="Unassembled WGS sequence"/>
</dbReference>
<feature type="compositionally biased region" description="Polar residues" evidence="1">
    <location>
        <begin position="63"/>
        <end position="78"/>
    </location>
</feature>
<evidence type="ECO:0000313" key="2">
    <source>
        <dbReference type="EMBL" id="KAK3797552.1"/>
    </source>
</evidence>
<dbReference type="PANTHER" id="PTHR11439">
    <property type="entry name" value="GAG-POL-RELATED RETROTRANSPOSON"/>
    <property type="match status" value="1"/>
</dbReference>